<reference evidence="3 4" key="1">
    <citation type="submission" date="2020-08" db="EMBL/GenBank/DDBJ databases">
        <title>Genomic Encyclopedia of Type Strains, Phase III (KMG-III): the genomes of soil and plant-associated and newly described type strains.</title>
        <authorList>
            <person name="Whitman W."/>
        </authorList>
    </citation>
    <scope>NUCLEOTIDE SEQUENCE [LARGE SCALE GENOMIC DNA]</scope>
    <source>
        <strain evidence="3 4">CECT 5995</strain>
    </source>
</reference>
<organism evidence="3 4">
    <name type="scientific">Halomonas organivorans</name>
    <dbReference type="NCBI Taxonomy" id="257772"/>
    <lineage>
        <taxon>Bacteria</taxon>
        <taxon>Pseudomonadati</taxon>
        <taxon>Pseudomonadota</taxon>
        <taxon>Gammaproteobacteria</taxon>
        <taxon>Oceanospirillales</taxon>
        <taxon>Halomonadaceae</taxon>
        <taxon>Halomonas</taxon>
    </lineage>
</organism>
<dbReference type="RefSeq" id="WP_183386362.1">
    <property type="nucleotide sequence ID" value="NZ_JACHXM010000002.1"/>
</dbReference>
<keyword evidence="4" id="KW-1185">Reference proteome</keyword>
<feature type="chain" id="PRO_5030752906" description="Secreted protein" evidence="2">
    <location>
        <begin position="23"/>
        <end position="91"/>
    </location>
</feature>
<feature type="signal peptide" evidence="2">
    <location>
        <begin position="1"/>
        <end position="22"/>
    </location>
</feature>
<sequence length="91" mass="10217">MKRMILATSLVVGLMTCGSLMAMEPLMSVSPSADLRTAGNDTALQIGESPMLLASGDAWEMRSEPLQQPLSRKIDRPMRRQDVRETNPWWR</sequence>
<evidence type="ECO:0000313" key="3">
    <source>
        <dbReference type="EMBL" id="MBB3139951.1"/>
    </source>
</evidence>
<keyword evidence="2" id="KW-0732">Signal</keyword>
<dbReference type="Proteomes" id="UP000525987">
    <property type="component" value="Unassembled WGS sequence"/>
</dbReference>
<feature type="compositionally biased region" description="Basic and acidic residues" evidence="1">
    <location>
        <begin position="72"/>
        <end position="85"/>
    </location>
</feature>
<dbReference type="EMBL" id="JACHXM010000002">
    <property type="protein sequence ID" value="MBB3139951.1"/>
    <property type="molecule type" value="Genomic_DNA"/>
</dbReference>
<feature type="region of interest" description="Disordered" evidence="1">
    <location>
        <begin position="64"/>
        <end position="91"/>
    </location>
</feature>
<evidence type="ECO:0000256" key="1">
    <source>
        <dbReference type="SAM" id="MobiDB-lite"/>
    </source>
</evidence>
<dbReference type="AlphaFoldDB" id="A0A7W5BVP1"/>
<gene>
    <name evidence="3" type="ORF">FHR96_000798</name>
</gene>
<evidence type="ECO:0000256" key="2">
    <source>
        <dbReference type="SAM" id="SignalP"/>
    </source>
</evidence>
<evidence type="ECO:0008006" key="5">
    <source>
        <dbReference type="Google" id="ProtNLM"/>
    </source>
</evidence>
<name>A0A7W5BVP1_9GAMM</name>
<evidence type="ECO:0000313" key="4">
    <source>
        <dbReference type="Proteomes" id="UP000525987"/>
    </source>
</evidence>
<comment type="caution">
    <text evidence="3">The sequence shown here is derived from an EMBL/GenBank/DDBJ whole genome shotgun (WGS) entry which is preliminary data.</text>
</comment>
<protein>
    <recommendedName>
        <fullName evidence="5">Secreted protein</fullName>
    </recommendedName>
</protein>
<proteinExistence type="predicted"/>
<accession>A0A7W5BVP1</accession>